<evidence type="ECO:0000259" key="4">
    <source>
        <dbReference type="Pfam" id="PF00582"/>
    </source>
</evidence>
<dbReference type="Pfam" id="PF00582">
    <property type="entry name" value="Usp"/>
    <property type="match status" value="1"/>
</dbReference>
<dbReference type="CDD" id="cd00293">
    <property type="entry name" value="USP-like"/>
    <property type="match status" value="1"/>
</dbReference>
<evidence type="ECO:0000313" key="6">
    <source>
        <dbReference type="Proteomes" id="UP000184085"/>
    </source>
</evidence>
<sequence>MTEKIVVAYDGSENAHNAVNFALDVAKAKGATLIVAHVLEWSPYSFLTKTEIEERHMRRKEELERADKAIVSPLLKELQTSGVEVEVLVKYGHTAETLLAIVKESGAKQLVIGRTGQSSISTRLFGSVAGTLAQAAPVAVTIVPQQ</sequence>
<dbReference type="GO" id="GO:0005524">
    <property type="term" value="F:ATP binding"/>
    <property type="evidence" value="ECO:0007669"/>
    <property type="project" value="UniProtKB-KW"/>
</dbReference>
<evidence type="ECO:0000256" key="1">
    <source>
        <dbReference type="ARBA" id="ARBA00008791"/>
    </source>
</evidence>
<dbReference type="Proteomes" id="UP000184085">
    <property type="component" value="Unassembled WGS sequence"/>
</dbReference>
<proteinExistence type="inferred from homology"/>
<dbReference type="PANTHER" id="PTHR46268:SF27">
    <property type="entry name" value="UNIVERSAL STRESS PROTEIN RV2623"/>
    <property type="match status" value="1"/>
</dbReference>
<comment type="similarity">
    <text evidence="1">Belongs to the universal stress protein A family.</text>
</comment>
<dbReference type="PRINTS" id="PR01438">
    <property type="entry name" value="UNVRSLSTRESS"/>
</dbReference>
<name>A0A1M4MWD7_9RHOB</name>
<accession>A0A1M4MWD7</accession>
<dbReference type="Gene3D" id="3.40.50.620">
    <property type="entry name" value="HUPs"/>
    <property type="match status" value="1"/>
</dbReference>
<protein>
    <recommendedName>
        <fullName evidence="4">UspA domain-containing protein</fullName>
    </recommendedName>
</protein>
<gene>
    <name evidence="5" type="ORF">KARMA_0169</name>
</gene>
<dbReference type="EMBL" id="FMJB01000014">
    <property type="protein sequence ID" value="SCM65997.1"/>
    <property type="molecule type" value="Genomic_DNA"/>
</dbReference>
<dbReference type="RefSeq" id="WP_072702543.1">
    <property type="nucleotide sequence ID" value="NZ_FMJB01000014.1"/>
</dbReference>
<keyword evidence="3" id="KW-0067">ATP-binding</keyword>
<keyword evidence="2" id="KW-0547">Nucleotide-binding</keyword>
<dbReference type="SUPFAM" id="SSF52402">
    <property type="entry name" value="Adenine nucleotide alpha hydrolases-like"/>
    <property type="match status" value="1"/>
</dbReference>
<dbReference type="InterPro" id="IPR014729">
    <property type="entry name" value="Rossmann-like_a/b/a_fold"/>
</dbReference>
<dbReference type="InterPro" id="IPR006016">
    <property type="entry name" value="UspA"/>
</dbReference>
<dbReference type="PANTHER" id="PTHR46268">
    <property type="entry name" value="STRESS RESPONSE PROTEIN NHAX"/>
    <property type="match status" value="1"/>
</dbReference>
<feature type="domain" description="UspA" evidence="4">
    <location>
        <begin position="1"/>
        <end position="144"/>
    </location>
</feature>
<reference evidence="6" key="1">
    <citation type="submission" date="2016-09" db="EMBL/GenBank/DDBJ databases">
        <authorList>
            <person name="Wibberg D."/>
        </authorList>
    </citation>
    <scope>NUCLEOTIDE SEQUENCE [LARGE SCALE GENOMIC DNA]</scope>
</reference>
<organism evidence="5 6">
    <name type="scientific">Donghicola eburneus</name>
    <dbReference type="NCBI Taxonomy" id="393278"/>
    <lineage>
        <taxon>Bacteria</taxon>
        <taxon>Pseudomonadati</taxon>
        <taxon>Pseudomonadota</taxon>
        <taxon>Alphaproteobacteria</taxon>
        <taxon>Rhodobacterales</taxon>
        <taxon>Roseobacteraceae</taxon>
        <taxon>Donghicola</taxon>
    </lineage>
</organism>
<evidence type="ECO:0000313" key="5">
    <source>
        <dbReference type="EMBL" id="SCM65997.1"/>
    </source>
</evidence>
<dbReference type="InterPro" id="IPR006015">
    <property type="entry name" value="Universal_stress_UspA"/>
</dbReference>
<dbReference type="AlphaFoldDB" id="A0A1M4MWD7"/>
<evidence type="ECO:0000256" key="2">
    <source>
        <dbReference type="ARBA" id="ARBA00022741"/>
    </source>
</evidence>
<keyword evidence="6" id="KW-1185">Reference proteome</keyword>
<evidence type="ECO:0000256" key="3">
    <source>
        <dbReference type="ARBA" id="ARBA00022840"/>
    </source>
</evidence>